<dbReference type="EMBL" id="LKAM01000011">
    <property type="protein sequence ID" value="KUM46570.1"/>
    <property type="molecule type" value="Genomic_DNA"/>
</dbReference>
<proteinExistence type="predicted"/>
<dbReference type="AlphaFoldDB" id="A0A101LWE2"/>
<sequence>MFGWDIFTKLPPPIWESALRVLISSFFASEAQRVFYYGKKPNETFFLRSGVPRRRKN</sequence>
<comment type="caution">
    <text evidence="1">The sequence shown here is derived from an EMBL/GenBank/DDBJ whole genome shotgun (WGS) entry which is preliminary data.</text>
</comment>
<evidence type="ECO:0000313" key="1">
    <source>
        <dbReference type="EMBL" id="KUM46570.1"/>
    </source>
</evidence>
<reference evidence="1" key="1">
    <citation type="journal article" date="2015" name="Genome Biol. Evol.">
        <title>Organellar Genomes of White Spruce (Picea glauca): Assembly and Annotation.</title>
        <authorList>
            <person name="Jackman S.D."/>
            <person name="Warren R.L."/>
            <person name="Gibb E.A."/>
            <person name="Vandervalk B.P."/>
            <person name="Mohamadi H."/>
            <person name="Chu J."/>
            <person name="Raymond A."/>
            <person name="Pleasance S."/>
            <person name="Coope R."/>
            <person name="Wildung M.R."/>
            <person name="Ritland C.E."/>
            <person name="Bousquet J."/>
            <person name="Jones S.J."/>
            <person name="Bohlmann J."/>
            <person name="Birol I."/>
        </authorList>
    </citation>
    <scope>NUCLEOTIDE SEQUENCE [LARGE SCALE GENOMIC DNA]</scope>
    <source>
        <tissue evidence="1">Flushing bud</tissue>
    </source>
</reference>
<keyword evidence="1" id="KW-0496">Mitochondrion</keyword>
<organism evidence="1">
    <name type="scientific">Picea glauca</name>
    <name type="common">White spruce</name>
    <name type="synonym">Pinus glauca</name>
    <dbReference type="NCBI Taxonomy" id="3330"/>
    <lineage>
        <taxon>Eukaryota</taxon>
        <taxon>Viridiplantae</taxon>
        <taxon>Streptophyta</taxon>
        <taxon>Embryophyta</taxon>
        <taxon>Tracheophyta</taxon>
        <taxon>Spermatophyta</taxon>
        <taxon>Pinopsida</taxon>
        <taxon>Pinidae</taxon>
        <taxon>Conifers I</taxon>
        <taxon>Pinales</taxon>
        <taxon>Pinaceae</taxon>
        <taxon>Picea</taxon>
    </lineage>
</organism>
<protein>
    <submittedName>
        <fullName evidence="1">Uncharacterized protein</fullName>
    </submittedName>
</protein>
<gene>
    <name evidence="1" type="ORF">ABT39_MTgene1672</name>
</gene>
<geneLocation type="mitochondrion" evidence="1"/>
<accession>A0A101LWE2</accession>
<name>A0A101LWE2_PICGL</name>